<evidence type="ECO:0000256" key="7">
    <source>
        <dbReference type="SAM" id="MobiDB-lite"/>
    </source>
</evidence>
<dbReference type="InterPro" id="IPR001611">
    <property type="entry name" value="Leu-rich_rpt"/>
</dbReference>
<dbReference type="EMBL" id="VXBO01011378">
    <property type="protein sequence ID" value="NXN44786.1"/>
    <property type="molecule type" value="Genomic_DNA"/>
</dbReference>
<evidence type="ECO:0000256" key="1">
    <source>
        <dbReference type="ARBA" id="ARBA00004496"/>
    </source>
</evidence>
<dbReference type="SUPFAM" id="SSF52075">
    <property type="entry name" value="Outer arm dynein light chain 1"/>
    <property type="match status" value="1"/>
</dbReference>
<feature type="compositionally biased region" description="Acidic residues" evidence="7">
    <location>
        <begin position="481"/>
        <end position="495"/>
    </location>
</feature>
<feature type="non-terminal residue" evidence="12">
    <location>
        <position position="1029"/>
    </location>
</feature>
<dbReference type="Pfam" id="PF25624">
    <property type="entry name" value="PH_S11IP_C"/>
    <property type="match status" value="1"/>
</dbReference>
<evidence type="ECO:0000259" key="10">
    <source>
        <dbReference type="Pfam" id="PF25357"/>
    </source>
</evidence>
<dbReference type="PANTHER" id="PTHR15454">
    <property type="entry name" value="NISCHARIN RELATED"/>
    <property type="match status" value="1"/>
</dbReference>
<dbReference type="Gene3D" id="3.80.10.10">
    <property type="entry name" value="Ribonuclease Inhibitor"/>
    <property type="match status" value="2"/>
</dbReference>
<evidence type="ECO:0000256" key="4">
    <source>
        <dbReference type="ARBA" id="ARBA00022490"/>
    </source>
</evidence>
<evidence type="ECO:0000259" key="8">
    <source>
        <dbReference type="Pfam" id="PF15904"/>
    </source>
</evidence>
<dbReference type="InterPro" id="IPR057292">
    <property type="entry name" value="PH_S11IP"/>
</dbReference>
<evidence type="ECO:0000259" key="9">
    <source>
        <dbReference type="Pfam" id="PF23142"/>
    </source>
</evidence>
<organism evidence="12 13">
    <name type="scientific">Smutsornis africanus</name>
    <name type="common">Double-banded courser</name>
    <name type="synonym">Rhinoptilus africanus</name>
    <dbReference type="NCBI Taxonomy" id="240209"/>
    <lineage>
        <taxon>Eukaryota</taxon>
        <taxon>Metazoa</taxon>
        <taxon>Chordata</taxon>
        <taxon>Craniata</taxon>
        <taxon>Vertebrata</taxon>
        <taxon>Euteleostomi</taxon>
        <taxon>Archelosauria</taxon>
        <taxon>Archosauria</taxon>
        <taxon>Dinosauria</taxon>
        <taxon>Saurischia</taxon>
        <taxon>Theropoda</taxon>
        <taxon>Coelurosauria</taxon>
        <taxon>Aves</taxon>
        <taxon>Neognathae</taxon>
        <taxon>Neoaves</taxon>
        <taxon>Charadriiformes</taxon>
        <taxon>Glareolidae</taxon>
        <taxon>Rhinoptilus</taxon>
    </lineage>
</organism>
<feature type="domain" description="STK11-interacting protein C-terminal PH" evidence="11">
    <location>
        <begin position="995"/>
        <end position="1029"/>
    </location>
</feature>
<dbReference type="Pfam" id="PF25357">
    <property type="entry name" value="PH_S11IP"/>
    <property type="match status" value="1"/>
</dbReference>
<accession>A0A7L1J441</accession>
<dbReference type="Proteomes" id="UP000525158">
    <property type="component" value="Unassembled WGS sequence"/>
</dbReference>
<sequence>GDLVLDGSSTLTLLTPTLQHLTQVFEQHLGSRNQNRGFVALPSHPAETAAILQAQFLFDVLQKTHSLKLVHVPNCVLQSAVKIFPFKSLRHLEVSIRGRTGFECLTFLDLLESLTCCKCISTLEEIISACGGDLSCALPWLELQTVNFSYNSITALDDSLQLLNALRVLDLSHNKIQDCEHYLTTLTELEYLNLAYNFLSKVPNLGIFSRSKLVTLILRNNELDSINGVEQLVNLQHLDVAYNLLLEHAQLAPLSTLHYVKKLHLEGNPLWFHQSHRSATLVHVSPRAASSNFVLDGEPLSSSDLMHLPRLVQSASQSIHTSTSEKTALDRSALDSSCAADFSDSPSPSENVSVRHPRKKSKGKVKVRRASISEPSDTEHEPQALSLSAGLVLQHQKEMKRLDSFRDRFGVDWLQYKRQLEEHDEGPVICRSHSADEIASRPAATDLQSESSDPEQGKPQVSQKESSPPLDDTEKVKEPEVQLDEPVEGEQIGEEEADELMLGEEEEEKPEVDLCQPVLVSQIEGEGDPEPDWIFLRVTARHVIEVELKAARVLHKLELKCLQKVDTSEMNWKRMDLERVFPVLTLHFSYIRKDRQKRKYVVLDDCPEQCLQSVLEVLSPAVEENRRNQDQEKGSTKLQCLKCKQEFSQSPAPWHQGPYPSEVGDAKILESLVASNQDASAAGEPIVCPSCSSDHVVILPSEVCCSTPLPPGPDSTSEDLSDSILEGGSQQEGPEEAPTLASESGKFYIGGEDSSEMDTSNSTRTPELSGEHDSILYSSSRNSDGGCGKKELGTKSQYLSLSHTDTNGGSLMGSYRYSVSRGPTPSQLSLNSQAEETWNLSPSVNGILNTRDFRSVDHRLKLYLDMEVFEENTEEFQCFLKVVMVKFGRQGEFLSILVASDLKIYVLEVTGAIRGQPADWLKKNDSHYLSDISHLEVGLCHQSLRMEFENPKASYNLLIRNQSCCDQFLQTLTYLMQELPAKQRSKVKEIPTVEMNPQHWLWPLLDSKTTDSAAADDACFFYLLAYLIQ</sequence>
<dbReference type="InterPro" id="IPR025875">
    <property type="entry name" value="Leu-rich_rpt_4"/>
</dbReference>
<feature type="non-terminal residue" evidence="12">
    <location>
        <position position="1"/>
    </location>
</feature>
<feature type="region of interest" description="Disordered" evidence="7">
    <location>
        <begin position="435"/>
        <end position="495"/>
    </location>
</feature>
<dbReference type="InterPro" id="IPR057676">
    <property type="entry name" value="PH_S11IP_C"/>
</dbReference>
<feature type="compositionally biased region" description="Basic residues" evidence="7">
    <location>
        <begin position="355"/>
        <end position="369"/>
    </location>
</feature>
<evidence type="ECO:0000256" key="6">
    <source>
        <dbReference type="ARBA" id="ARBA00022737"/>
    </source>
</evidence>
<reference evidence="12 13" key="1">
    <citation type="submission" date="2019-09" db="EMBL/GenBank/DDBJ databases">
        <title>Bird 10,000 Genomes (B10K) Project - Family phase.</title>
        <authorList>
            <person name="Zhang G."/>
        </authorList>
    </citation>
    <scope>NUCLEOTIDE SEQUENCE [LARGE SCALE GENOMIC DNA]</scope>
    <source>
        <strain evidence="12">B10K-DU-002-36</strain>
        <tissue evidence="12">Muscle</tissue>
    </source>
</reference>
<dbReference type="InterPro" id="IPR032675">
    <property type="entry name" value="LRR_dom_sf"/>
</dbReference>
<keyword evidence="4" id="KW-0963">Cytoplasm</keyword>
<dbReference type="AlphaFoldDB" id="A0A7L1J441"/>
<dbReference type="Pfam" id="PF23142">
    <property type="entry name" value="PH_PLEKHM2"/>
    <property type="match status" value="1"/>
</dbReference>
<feature type="domain" description="Serine/threonine-protein kinase 11-interacting protein PH" evidence="10">
    <location>
        <begin position="509"/>
        <end position="625"/>
    </location>
</feature>
<dbReference type="PANTHER" id="PTHR15454:SF69">
    <property type="entry name" value="SERINE_THREONINE-PROTEIN KINASE 11-INTERACTING PROTEIN"/>
    <property type="match status" value="1"/>
</dbReference>
<feature type="region of interest" description="Disordered" evidence="7">
    <location>
        <begin position="708"/>
        <end position="789"/>
    </location>
</feature>
<evidence type="ECO:0000256" key="2">
    <source>
        <dbReference type="ARBA" id="ARBA00008771"/>
    </source>
</evidence>
<dbReference type="PROSITE" id="PS51450">
    <property type="entry name" value="LRR"/>
    <property type="match status" value="3"/>
</dbReference>
<dbReference type="Pfam" id="PF15904">
    <property type="entry name" value="LIP1"/>
    <property type="match status" value="1"/>
</dbReference>
<dbReference type="GO" id="GO:0008104">
    <property type="term" value="P:intracellular protein localization"/>
    <property type="evidence" value="ECO:0007669"/>
    <property type="project" value="TreeGrafter"/>
</dbReference>
<feature type="domain" description="PLEKHM2 PH" evidence="9">
    <location>
        <begin position="849"/>
        <end position="988"/>
    </location>
</feature>
<gene>
    <name evidence="12" type="primary">Stk11ip</name>
    <name evidence="12" type="ORF">RHIAFR_R07503</name>
</gene>
<evidence type="ECO:0000256" key="5">
    <source>
        <dbReference type="ARBA" id="ARBA00022614"/>
    </source>
</evidence>
<evidence type="ECO:0000256" key="3">
    <source>
        <dbReference type="ARBA" id="ARBA00020683"/>
    </source>
</evidence>
<dbReference type="FunFam" id="3.80.10.10:FF:001219">
    <property type="entry name" value="Serine/threonine-protein kinase 11-interacting protein"/>
    <property type="match status" value="1"/>
</dbReference>
<evidence type="ECO:0000313" key="12">
    <source>
        <dbReference type="EMBL" id="NXN44786.1"/>
    </source>
</evidence>
<proteinExistence type="inferred from homology"/>
<feature type="region of interest" description="Disordered" evidence="7">
    <location>
        <begin position="339"/>
        <end position="383"/>
    </location>
</feature>
<dbReference type="Pfam" id="PF12799">
    <property type="entry name" value="LRR_4"/>
    <property type="match status" value="1"/>
</dbReference>
<keyword evidence="13" id="KW-1185">Reference proteome</keyword>
<protein>
    <recommendedName>
        <fullName evidence="3">Serine/threonine-protein kinase 11-interacting protein</fullName>
    </recommendedName>
</protein>
<feature type="domain" description="LKB1 serine/threonine kinase interacting protein 1 N-terminal" evidence="8">
    <location>
        <begin position="1"/>
        <end position="73"/>
    </location>
</feature>
<comment type="subcellular location">
    <subcellularLocation>
        <location evidence="1">Cytoplasm</location>
    </subcellularLocation>
</comment>
<comment type="similarity">
    <text evidence="2">Belongs to the STK11IP family.</text>
</comment>
<name>A0A7L1J441_SMUAF</name>
<keyword evidence="5" id="KW-0433">Leucine-rich repeat</keyword>
<keyword evidence="6" id="KW-0677">Repeat</keyword>
<evidence type="ECO:0000259" key="11">
    <source>
        <dbReference type="Pfam" id="PF25624"/>
    </source>
</evidence>
<dbReference type="InterPro" id="IPR031782">
    <property type="entry name" value="LIP1_N"/>
</dbReference>
<comment type="caution">
    <text evidence="12">The sequence shown here is derived from an EMBL/GenBank/DDBJ whole genome shotgun (WGS) entry which is preliminary data.</text>
</comment>
<dbReference type="FunFam" id="3.80.10.10:FF:000658">
    <property type="entry name" value="Serine/threonine-protein kinase 11-interacting protein"/>
    <property type="match status" value="1"/>
</dbReference>
<feature type="compositionally biased region" description="Polar residues" evidence="7">
    <location>
        <begin position="757"/>
        <end position="766"/>
    </location>
</feature>
<dbReference type="InterPro" id="IPR057288">
    <property type="entry name" value="PH_PLEKHM2"/>
</dbReference>
<dbReference type="GO" id="GO:0005737">
    <property type="term" value="C:cytoplasm"/>
    <property type="evidence" value="ECO:0007669"/>
    <property type="project" value="UniProtKB-SubCell"/>
</dbReference>
<evidence type="ECO:0000313" key="13">
    <source>
        <dbReference type="Proteomes" id="UP000525158"/>
    </source>
</evidence>